<gene>
    <name evidence="1" type="ORF">HK415_08075</name>
</gene>
<name>A0A849K9L3_9BURK</name>
<dbReference type="AlphaFoldDB" id="A0A849K9L3"/>
<reference evidence="1 2" key="1">
    <citation type="submission" date="2020-05" db="EMBL/GenBank/DDBJ databases">
        <authorList>
            <person name="Khan S.A."/>
            <person name="Jeon C.O."/>
            <person name="Chun B.H."/>
        </authorList>
    </citation>
    <scope>NUCLEOTIDE SEQUENCE [LARGE SCALE GENOMIC DNA]</scope>
    <source>
        <strain evidence="1 2">B156</strain>
    </source>
</reference>
<reference evidence="1 2" key="2">
    <citation type="submission" date="2020-06" db="EMBL/GenBank/DDBJ databases">
        <title>Ramlibacter rhizophilus sp. nov., isolated from rhizosphere soil of national flower Mugunghwa from South Korea.</title>
        <authorList>
            <person name="Zheng-Fei Y."/>
            <person name="Huan T."/>
        </authorList>
    </citation>
    <scope>NUCLEOTIDE SEQUENCE [LARGE SCALE GENOMIC DNA]</scope>
    <source>
        <strain evidence="1 2">B156</strain>
    </source>
</reference>
<keyword evidence="2" id="KW-1185">Reference proteome</keyword>
<dbReference type="Gene3D" id="3.40.109.30">
    <property type="entry name" value="putative nitroreductase (tm1586), domain 2"/>
    <property type="match status" value="1"/>
</dbReference>
<organism evidence="1 2">
    <name type="scientific">Ramlibacter montanisoli</name>
    <dbReference type="NCBI Taxonomy" id="2732512"/>
    <lineage>
        <taxon>Bacteria</taxon>
        <taxon>Pseudomonadati</taxon>
        <taxon>Pseudomonadota</taxon>
        <taxon>Betaproteobacteria</taxon>
        <taxon>Burkholderiales</taxon>
        <taxon>Comamonadaceae</taxon>
        <taxon>Ramlibacter</taxon>
    </lineage>
</organism>
<proteinExistence type="predicted"/>
<dbReference type="RefSeq" id="WP_171557986.1">
    <property type="nucleotide sequence ID" value="NZ_JABFCS010000001.1"/>
</dbReference>
<comment type="caution">
    <text evidence="1">The sequence shown here is derived from an EMBL/GenBank/DDBJ whole genome shotgun (WGS) entry which is preliminary data.</text>
</comment>
<dbReference type="Proteomes" id="UP000552954">
    <property type="component" value="Unassembled WGS sequence"/>
</dbReference>
<dbReference type="EMBL" id="JABFCS010000001">
    <property type="protein sequence ID" value="NNU43124.1"/>
    <property type="molecule type" value="Genomic_DNA"/>
</dbReference>
<dbReference type="SUPFAM" id="SSF55469">
    <property type="entry name" value="FMN-dependent nitroreductase-like"/>
    <property type="match status" value="1"/>
</dbReference>
<accession>A0A849K9L3</accession>
<evidence type="ECO:0008006" key="3">
    <source>
        <dbReference type="Google" id="ProtNLM"/>
    </source>
</evidence>
<evidence type="ECO:0000313" key="1">
    <source>
        <dbReference type="EMBL" id="NNU43124.1"/>
    </source>
</evidence>
<dbReference type="InterPro" id="IPR000415">
    <property type="entry name" value="Nitroreductase-like"/>
</dbReference>
<evidence type="ECO:0000313" key="2">
    <source>
        <dbReference type="Proteomes" id="UP000552954"/>
    </source>
</evidence>
<sequence length="235" mass="25692">MAHATLDTRTRALLEAAILAPSSHNTQPWCFRVDGDAISLFADRTRALPVNDTDDRELTISCGCALFNLRVAAAASGLDTEVQLQPDRLDADLLARVRAVPGTRDAHLGTLLPFVARRRTCRQRFDARPVPGKLLDHLATACAQEGRRCGRSRSKGSGSNWRCWWPKATVRSGAIPAGGASSRPGCIRAAVATDWQCRPWPRALRSSWCAASTWATASRPRTGSSRTARRCSRCW</sequence>
<dbReference type="GO" id="GO:0016491">
    <property type="term" value="F:oxidoreductase activity"/>
    <property type="evidence" value="ECO:0007669"/>
    <property type="project" value="InterPro"/>
</dbReference>
<protein>
    <recommendedName>
        <fullName evidence="3">Nitroreductase domain-containing protein</fullName>
    </recommendedName>
</protein>